<protein>
    <submittedName>
        <fullName evidence="1">Uncharacterized protein</fullName>
    </submittedName>
</protein>
<name>A0A1A9WBM4_9MUSC</name>
<keyword evidence="2" id="KW-1185">Reference proteome</keyword>
<proteinExistence type="predicted"/>
<dbReference type="AlphaFoldDB" id="A0A1A9WBM4"/>
<dbReference type="EnsemblMetazoa" id="GBRI013575-RA">
    <property type="protein sequence ID" value="GBRI013575-PA"/>
    <property type="gene ID" value="GBRI013575"/>
</dbReference>
<dbReference type="Proteomes" id="UP000091820">
    <property type="component" value="Unassembled WGS sequence"/>
</dbReference>
<organism evidence="1 2">
    <name type="scientific">Glossina brevipalpis</name>
    <dbReference type="NCBI Taxonomy" id="37001"/>
    <lineage>
        <taxon>Eukaryota</taxon>
        <taxon>Metazoa</taxon>
        <taxon>Ecdysozoa</taxon>
        <taxon>Arthropoda</taxon>
        <taxon>Hexapoda</taxon>
        <taxon>Insecta</taxon>
        <taxon>Pterygota</taxon>
        <taxon>Neoptera</taxon>
        <taxon>Endopterygota</taxon>
        <taxon>Diptera</taxon>
        <taxon>Brachycera</taxon>
        <taxon>Muscomorpha</taxon>
        <taxon>Hippoboscoidea</taxon>
        <taxon>Glossinidae</taxon>
        <taxon>Glossina</taxon>
    </lineage>
</organism>
<evidence type="ECO:0000313" key="1">
    <source>
        <dbReference type="EnsemblMetazoa" id="GBRI013575-PA"/>
    </source>
</evidence>
<sequence>MTLPTLRALNKCCTTSRHEMHARFSIANNFANIFNTLLKLKILPKIHYKERNINTQHIGTNETVTGLKERPKYEDFIMIKVGRGVSLSPDI</sequence>
<accession>A0A1A9WBM4</accession>
<reference evidence="1" key="2">
    <citation type="submission" date="2020-05" db="UniProtKB">
        <authorList>
            <consortium name="EnsemblMetazoa"/>
        </authorList>
    </citation>
    <scope>IDENTIFICATION</scope>
    <source>
        <strain evidence="1">IAEA</strain>
    </source>
</reference>
<dbReference type="VEuPathDB" id="VectorBase:GBRI013575"/>
<evidence type="ECO:0000313" key="2">
    <source>
        <dbReference type="Proteomes" id="UP000091820"/>
    </source>
</evidence>
<reference evidence="2" key="1">
    <citation type="submission" date="2014-03" db="EMBL/GenBank/DDBJ databases">
        <authorList>
            <person name="Aksoy S."/>
            <person name="Warren W."/>
            <person name="Wilson R.K."/>
        </authorList>
    </citation>
    <scope>NUCLEOTIDE SEQUENCE [LARGE SCALE GENOMIC DNA]</scope>
    <source>
        <strain evidence="2">IAEA</strain>
    </source>
</reference>